<dbReference type="GO" id="GO:0008017">
    <property type="term" value="F:microtubule binding"/>
    <property type="evidence" value="ECO:0007669"/>
    <property type="project" value="InterPro"/>
</dbReference>
<dbReference type="Gene3D" id="3.40.850.10">
    <property type="entry name" value="Kinesin motor domain"/>
    <property type="match status" value="1"/>
</dbReference>
<evidence type="ECO:0000256" key="1">
    <source>
        <dbReference type="ARBA" id="ARBA00004496"/>
    </source>
</evidence>
<dbReference type="GO" id="GO:0007018">
    <property type="term" value="P:microtubule-based movement"/>
    <property type="evidence" value="ECO:0007669"/>
    <property type="project" value="InterPro"/>
</dbReference>
<feature type="domain" description="Kinesin motor" evidence="7">
    <location>
        <begin position="41"/>
        <end position="194"/>
    </location>
</feature>
<dbReference type="GO" id="GO:0005737">
    <property type="term" value="C:cytoplasm"/>
    <property type="evidence" value="ECO:0007669"/>
    <property type="project" value="UniProtKB-SubCell"/>
</dbReference>
<evidence type="ECO:0000256" key="4">
    <source>
        <dbReference type="ARBA" id="ARBA00022840"/>
    </source>
</evidence>
<dbReference type="PROSITE" id="PS50067">
    <property type="entry name" value="KINESIN_MOTOR_2"/>
    <property type="match status" value="1"/>
</dbReference>
<dbReference type="InterPro" id="IPR027640">
    <property type="entry name" value="Kinesin-like_fam"/>
</dbReference>
<dbReference type="GO" id="GO:0005875">
    <property type="term" value="C:microtubule associated complex"/>
    <property type="evidence" value="ECO:0007669"/>
    <property type="project" value="TreeGrafter"/>
</dbReference>
<evidence type="ECO:0000256" key="3">
    <source>
        <dbReference type="ARBA" id="ARBA00022741"/>
    </source>
</evidence>
<sequence>MDEYHIKHTPWYQASVKAFSDKAAKQDLARPDDPNSTSNPDMVVAARLRPVMEDEVAAGLIQGVFLRKSGNGAVDIHQVRKHIKPLGPPTLISTSVRLDRAYGPEDTSEQIYQDLVQPLVPWAWGGGVSTMFAYGQTGSGKTFTVSAIEKLVAQSLMNGDLEGDRKVFACIIELAGNSSFGMPIEILLAEHNLG</sequence>
<keyword evidence="2" id="KW-0963">Cytoplasm</keyword>
<comment type="subcellular location">
    <subcellularLocation>
        <location evidence="1">Cytoplasm</location>
    </subcellularLocation>
</comment>
<dbReference type="AlphaFoldDB" id="A0AA37LTV0"/>
<keyword evidence="5" id="KW-0175">Coiled coil</keyword>
<keyword evidence="6" id="KW-0505">Motor protein</keyword>
<dbReference type="GO" id="GO:0003777">
    <property type="term" value="F:microtubule motor activity"/>
    <property type="evidence" value="ECO:0007669"/>
    <property type="project" value="InterPro"/>
</dbReference>
<dbReference type="PANTHER" id="PTHR47969:SF15">
    <property type="entry name" value="CHROMOSOME-ASSOCIATED KINESIN KIF4A-RELATED"/>
    <property type="match status" value="1"/>
</dbReference>
<keyword evidence="3 6" id="KW-0547">Nucleotide-binding</keyword>
<dbReference type="EMBL" id="BPPX01000012">
    <property type="protein sequence ID" value="GJC83773.1"/>
    <property type="molecule type" value="Genomic_DNA"/>
</dbReference>
<evidence type="ECO:0000256" key="6">
    <source>
        <dbReference type="PROSITE-ProRule" id="PRU00283"/>
    </source>
</evidence>
<gene>
    <name evidence="8" type="ORF">ColLi_06611</name>
</gene>
<evidence type="ECO:0000256" key="2">
    <source>
        <dbReference type="ARBA" id="ARBA00022490"/>
    </source>
</evidence>
<comment type="similarity">
    <text evidence="6">Belongs to the TRAFAC class myosin-kinesin ATPase superfamily. Kinesin family.</text>
</comment>
<evidence type="ECO:0000259" key="7">
    <source>
        <dbReference type="PROSITE" id="PS50067"/>
    </source>
</evidence>
<keyword evidence="4 6" id="KW-0067">ATP-binding</keyword>
<organism evidence="8 9">
    <name type="scientific">Colletotrichum liriopes</name>
    <dbReference type="NCBI Taxonomy" id="708192"/>
    <lineage>
        <taxon>Eukaryota</taxon>
        <taxon>Fungi</taxon>
        <taxon>Dikarya</taxon>
        <taxon>Ascomycota</taxon>
        <taxon>Pezizomycotina</taxon>
        <taxon>Sordariomycetes</taxon>
        <taxon>Hypocreomycetidae</taxon>
        <taxon>Glomerellales</taxon>
        <taxon>Glomerellaceae</taxon>
        <taxon>Colletotrichum</taxon>
        <taxon>Colletotrichum spaethianum species complex</taxon>
    </lineage>
</organism>
<dbReference type="GO" id="GO:0005524">
    <property type="term" value="F:ATP binding"/>
    <property type="evidence" value="ECO:0007669"/>
    <property type="project" value="UniProtKB-UniRule"/>
</dbReference>
<protein>
    <submittedName>
        <fullName evidence="8">Kinesin-like protein KLP2</fullName>
    </submittedName>
</protein>
<keyword evidence="9" id="KW-1185">Reference proteome</keyword>
<feature type="binding site" evidence="6">
    <location>
        <begin position="135"/>
        <end position="142"/>
    </location>
    <ligand>
        <name>ATP</name>
        <dbReference type="ChEBI" id="CHEBI:30616"/>
    </ligand>
</feature>
<dbReference type="Proteomes" id="UP001055172">
    <property type="component" value="Unassembled WGS sequence"/>
</dbReference>
<name>A0AA37LTV0_9PEZI</name>
<dbReference type="SUPFAM" id="SSF52540">
    <property type="entry name" value="P-loop containing nucleoside triphosphate hydrolases"/>
    <property type="match status" value="1"/>
</dbReference>
<evidence type="ECO:0000256" key="5">
    <source>
        <dbReference type="ARBA" id="ARBA00023054"/>
    </source>
</evidence>
<dbReference type="GO" id="GO:0007052">
    <property type="term" value="P:mitotic spindle organization"/>
    <property type="evidence" value="ECO:0007669"/>
    <property type="project" value="TreeGrafter"/>
</dbReference>
<accession>A0AA37LTV0</accession>
<comment type="caution">
    <text evidence="8">The sequence shown here is derived from an EMBL/GenBank/DDBJ whole genome shotgun (WGS) entry which is preliminary data.</text>
</comment>
<dbReference type="InterPro" id="IPR036961">
    <property type="entry name" value="Kinesin_motor_dom_sf"/>
</dbReference>
<proteinExistence type="inferred from homology"/>
<dbReference type="PANTHER" id="PTHR47969">
    <property type="entry name" value="CHROMOSOME-ASSOCIATED KINESIN KIF4A-RELATED"/>
    <property type="match status" value="1"/>
</dbReference>
<reference evidence="8 9" key="1">
    <citation type="submission" date="2021-07" db="EMBL/GenBank/DDBJ databases">
        <title>Genome data of Colletotrichum spaethianum.</title>
        <authorList>
            <person name="Utami Y.D."/>
            <person name="Hiruma K."/>
        </authorList>
    </citation>
    <scope>NUCLEOTIDE SEQUENCE [LARGE SCALE GENOMIC DNA]</scope>
    <source>
        <strain evidence="8 9">MAFF 242679</strain>
    </source>
</reference>
<dbReference type="GO" id="GO:0051231">
    <property type="term" value="P:spindle elongation"/>
    <property type="evidence" value="ECO:0007669"/>
    <property type="project" value="TreeGrafter"/>
</dbReference>
<dbReference type="InterPro" id="IPR001752">
    <property type="entry name" value="Kinesin_motor_dom"/>
</dbReference>
<dbReference type="InterPro" id="IPR027417">
    <property type="entry name" value="P-loop_NTPase"/>
</dbReference>
<dbReference type="Pfam" id="PF00225">
    <property type="entry name" value="Kinesin"/>
    <property type="match status" value="1"/>
</dbReference>
<evidence type="ECO:0000313" key="9">
    <source>
        <dbReference type="Proteomes" id="UP001055172"/>
    </source>
</evidence>
<evidence type="ECO:0000313" key="8">
    <source>
        <dbReference type="EMBL" id="GJC83773.1"/>
    </source>
</evidence>